<dbReference type="Proteomes" id="UP001177003">
    <property type="component" value="Chromosome 0"/>
</dbReference>
<accession>A0AA35V7K3</accession>
<dbReference type="AlphaFoldDB" id="A0AA35V7K3"/>
<feature type="compositionally biased region" description="Pro residues" evidence="1">
    <location>
        <begin position="74"/>
        <end position="94"/>
    </location>
</feature>
<feature type="compositionally biased region" description="Acidic residues" evidence="1">
    <location>
        <begin position="45"/>
        <end position="59"/>
    </location>
</feature>
<organism evidence="2 3">
    <name type="scientific">Lactuca saligna</name>
    <name type="common">Willowleaf lettuce</name>
    <dbReference type="NCBI Taxonomy" id="75948"/>
    <lineage>
        <taxon>Eukaryota</taxon>
        <taxon>Viridiplantae</taxon>
        <taxon>Streptophyta</taxon>
        <taxon>Embryophyta</taxon>
        <taxon>Tracheophyta</taxon>
        <taxon>Spermatophyta</taxon>
        <taxon>Magnoliopsida</taxon>
        <taxon>eudicotyledons</taxon>
        <taxon>Gunneridae</taxon>
        <taxon>Pentapetalae</taxon>
        <taxon>asterids</taxon>
        <taxon>campanulids</taxon>
        <taxon>Asterales</taxon>
        <taxon>Asteraceae</taxon>
        <taxon>Cichorioideae</taxon>
        <taxon>Cichorieae</taxon>
        <taxon>Lactucinae</taxon>
        <taxon>Lactuca</taxon>
    </lineage>
</organism>
<evidence type="ECO:0000256" key="1">
    <source>
        <dbReference type="SAM" id="MobiDB-lite"/>
    </source>
</evidence>
<reference evidence="2" key="1">
    <citation type="submission" date="2023-04" db="EMBL/GenBank/DDBJ databases">
        <authorList>
            <person name="Vijverberg K."/>
            <person name="Xiong W."/>
            <person name="Schranz E."/>
        </authorList>
    </citation>
    <scope>NUCLEOTIDE SEQUENCE</scope>
</reference>
<name>A0AA35V7K3_LACSI</name>
<dbReference type="EMBL" id="OX465086">
    <property type="protein sequence ID" value="CAI9260800.1"/>
    <property type="molecule type" value="Genomic_DNA"/>
</dbReference>
<evidence type="ECO:0000313" key="2">
    <source>
        <dbReference type="EMBL" id="CAI9260800.1"/>
    </source>
</evidence>
<gene>
    <name evidence="2" type="ORF">LSALG_LOCUS1626</name>
</gene>
<feature type="compositionally biased region" description="Polar residues" evidence="1">
    <location>
        <begin position="33"/>
        <end position="42"/>
    </location>
</feature>
<feature type="region of interest" description="Disordered" evidence="1">
    <location>
        <begin position="33"/>
        <end position="136"/>
    </location>
</feature>
<evidence type="ECO:0000313" key="3">
    <source>
        <dbReference type="Proteomes" id="UP001177003"/>
    </source>
</evidence>
<sequence length="136" mass="15012">MYVPYPRWLGLIMSYDEEVYNINHGDIIPISSLSSNITNVAPSNEPDDEEDAEDEEYELATDKDTPPNYLGDNPLPPSSNPFSPHSPPYHPPPHTTSLPPGSPPQTDDAKKGEKSQGRNDQEMVTAKTSSLTEMSE</sequence>
<keyword evidence="3" id="KW-1185">Reference proteome</keyword>
<feature type="compositionally biased region" description="Polar residues" evidence="1">
    <location>
        <begin position="126"/>
        <end position="136"/>
    </location>
</feature>
<feature type="compositionally biased region" description="Basic and acidic residues" evidence="1">
    <location>
        <begin position="107"/>
        <end position="121"/>
    </location>
</feature>
<protein>
    <submittedName>
        <fullName evidence="2">Uncharacterized protein</fullName>
    </submittedName>
</protein>
<proteinExistence type="predicted"/>